<dbReference type="AlphaFoldDB" id="A0A7D4CPB5"/>
<proteinExistence type="predicted"/>
<dbReference type="GeneID" id="55596327"/>
<dbReference type="PANTHER" id="PTHR35716">
    <property type="entry name" value="OS05G0574700 PROTEIN-RELATED"/>
    <property type="match status" value="1"/>
</dbReference>
<keyword evidence="3" id="KW-1185">Reference proteome</keyword>
<evidence type="ECO:0000256" key="1">
    <source>
        <dbReference type="SAM" id="MobiDB-lite"/>
    </source>
</evidence>
<name>A0A7D4CPB5_9EURY</name>
<gene>
    <name evidence="2" type="ORF">HPS36_14955</name>
</gene>
<dbReference type="EMBL" id="CP053942">
    <property type="protein sequence ID" value="QKG94201.1"/>
    <property type="molecule type" value="Genomic_DNA"/>
</dbReference>
<feature type="region of interest" description="Disordered" evidence="1">
    <location>
        <begin position="1"/>
        <end position="23"/>
    </location>
</feature>
<evidence type="ECO:0000313" key="3">
    <source>
        <dbReference type="Proteomes" id="UP000505020"/>
    </source>
</evidence>
<dbReference type="Proteomes" id="UP000505020">
    <property type="component" value="Plasmid pHAR01"/>
</dbReference>
<keyword evidence="2" id="KW-0614">Plasmid</keyword>
<sequence>MFSPSSSDEYPVEGVPTPTQEFGPGRAVEIQLTALADNDDPVENAGIKAAYNFASPANRRATGPLSRFVRMVEQPRYAVMIDHVEAVTGALERDGDRAEQRVRLTGPGGRTATYLFGLSEGATGPLAGCWLTDRVLVE</sequence>
<dbReference type="KEGG" id="hsai:HPS36_14955"/>
<dbReference type="RefSeq" id="WP_173230846.1">
    <property type="nucleotide sequence ID" value="NZ_CP053942.1"/>
</dbReference>
<geneLocation type="plasmid" evidence="3">
    <name>phar01</name>
</geneLocation>
<evidence type="ECO:0000313" key="2">
    <source>
        <dbReference type="EMBL" id="QKG94201.1"/>
    </source>
</evidence>
<protein>
    <submittedName>
        <fullName evidence="2">DUF4864 domain-containing protein</fullName>
    </submittedName>
</protein>
<accession>A0A7D4CPB5</accession>
<organism evidence="2 3">
    <name type="scientific">Halorubrum salinarum</name>
    <dbReference type="NCBI Taxonomy" id="2739057"/>
    <lineage>
        <taxon>Archaea</taxon>
        <taxon>Methanobacteriati</taxon>
        <taxon>Methanobacteriota</taxon>
        <taxon>Stenosarchaea group</taxon>
        <taxon>Halobacteria</taxon>
        <taxon>Halobacteriales</taxon>
        <taxon>Haloferacaceae</taxon>
        <taxon>Halorubrum</taxon>
    </lineage>
</organism>
<dbReference type="InterPro" id="IPR032347">
    <property type="entry name" value="DUF4864"/>
</dbReference>
<reference evidence="2 3" key="1">
    <citation type="submission" date="2020-05" db="EMBL/GenBank/DDBJ databases">
        <title>Halorubrum RHB-C sp.nov., an extremely halophilic archaeon isolated from solar salt farm.</title>
        <authorList>
            <person name="Ho H."/>
            <person name="Danganan R.E."/>
            <person name="Dedeles G.R."/>
            <person name="Kim S.-G."/>
        </authorList>
    </citation>
    <scope>NUCLEOTIDE SEQUENCE [LARGE SCALE GENOMIC DNA]</scope>
    <source>
        <strain evidence="2 3">RHB-C</strain>
        <plasmid evidence="3">phar01</plasmid>
    </source>
</reference>
<dbReference type="Pfam" id="PF16156">
    <property type="entry name" value="DUF4864"/>
    <property type="match status" value="1"/>
</dbReference>